<dbReference type="AlphaFoldDB" id="A0A804PL09"/>
<organism evidence="2 3">
    <name type="scientific">Zea mays</name>
    <name type="common">Maize</name>
    <dbReference type="NCBI Taxonomy" id="4577"/>
    <lineage>
        <taxon>Eukaryota</taxon>
        <taxon>Viridiplantae</taxon>
        <taxon>Streptophyta</taxon>
        <taxon>Embryophyta</taxon>
        <taxon>Tracheophyta</taxon>
        <taxon>Spermatophyta</taxon>
        <taxon>Magnoliopsida</taxon>
        <taxon>Liliopsida</taxon>
        <taxon>Poales</taxon>
        <taxon>Poaceae</taxon>
        <taxon>PACMAD clade</taxon>
        <taxon>Panicoideae</taxon>
        <taxon>Andropogonodae</taxon>
        <taxon>Andropogoneae</taxon>
        <taxon>Tripsacinae</taxon>
        <taxon>Zea</taxon>
    </lineage>
</organism>
<proteinExistence type="predicted"/>
<reference evidence="2" key="3">
    <citation type="submission" date="2021-05" db="UniProtKB">
        <authorList>
            <consortium name="EnsemblPlants"/>
        </authorList>
    </citation>
    <scope>IDENTIFICATION</scope>
    <source>
        <strain evidence="2">cv. B73</strain>
    </source>
</reference>
<dbReference type="InParanoid" id="A0A804PL09"/>
<sequence length="267" mass="30281">MALIKNPIAAPVSERFMQPNGSCGPTVGAAHCAAQPTAPVIFFDVGGALHSTTARRTLPTTSTSSPMTTTSTALPAPPLTHARPQPRLIQRIEERVASRSSVRRRGRAWQAPSSSTPSLRLENQRKPESPKLRARLYEGKHSTPTKKKCCNCRNSKCLKLFRVASHRRLPSPPRSRSRLQTYYLLMLDDMEAFSFILQSLFDLAMEHNRNKDSQFAKRISNKILVELKFLHQIIFGRLQMFYEHNDNKMSYPAMAQLLSNILYYKRN</sequence>
<feature type="compositionally biased region" description="Low complexity" evidence="1">
    <location>
        <begin position="54"/>
        <end position="74"/>
    </location>
</feature>
<evidence type="ECO:0000313" key="2">
    <source>
        <dbReference type="EnsemblPlants" id="Zm00001eb249530_P001"/>
    </source>
</evidence>
<reference evidence="3" key="1">
    <citation type="journal article" date="2009" name="Science">
        <title>The B73 maize genome: complexity, diversity, and dynamics.</title>
        <authorList>
            <person name="Schnable P.S."/>
            <person name="Ware D."/>
            <person name="Fulton R.S."/>
            <person name="Stein J.C."/>
            <person name="Wei F."/>
            <person name="Pasternak S."/>
            <person name="Liang C."/>
            <person name="Zhang J."/>
            <person name="Fulton L."/>
            <person name="Graves T.A."/>
            <person name="Minx P."/>
            <person name="Reily A.D."/>
            <person name="Courtney L."/>
            <person name="Kruchowski S.S."/>
            <person name="Tomlinson C."/>
            <person name="Strong C."/>
            <person name="Delehaunty K."/>
            <person name="Fronick C."/>
            <person name="Courtney B."/>
            <person name="Rock S.M."/>
            <person name="Belter E."/>
            <person name="Du F."/>
            <person name="Kim K."/>
            <person name="Abbott R.M."/>
            <person name="Cotton M."/>
            <person name="Levy A."/>
            <person name="Marchetto P."/>
            <person name="Ochoa K."/>
            <person name="Jackson S.M."/>
            <person name="Gillam B."/>
            <person name="Chen W."/>
            <person name="Yan L."/>
            <person name="Higginbotham J."/>
            <person name="Cardenas M."/>
            <person name="Waligorski J."/>
            <person name="Applebaum E."/>
            <person name="Phelps L."/>
            <person name="Falcone J."/>
            <person name="Kanchi K."/>
            <person name="Thane T."/>
            <person name="Scimone A."/>
            <person name="Thane N."/>
            <person name="Henke J."/>
            <person name="Wang T."/>
            <person name="Ruppert J."/>
            <person name="Shah N."/>
            <person name="Rotter K."/>
            <person name="Hodges J."/>
            <person name="Ingenthron E."/>
            <person name="Cordes M."/>
            <person name="Kohlberg S."/>
            <person name="Sgro J."/>
            <person name="Delgado B."/>
            <person name="Mead K."/>
            <person name="Chinwalla A."/>
            <person name="Leonard S."/>
            <person name="Crouse K."/>
            <person name="Collura K."/>
            <person name="Kudrna D."/>
            <person name="Currie J."/>
            <person name="He R."/>
            <person name="Angelova A."/>
            <person name="Rajasekar S."/>
            <person name="Mueller T."/>
            <person name="Lomeli R."/>
            <person name="Scara G."/>
            <person name="Ko A."/>
            <person name="Delaney K."/>
            <person name="Wissotski M."/>
            <person name="Lopez G."/>
            <person name="Campos D."/>
            <person name="Braidotti M."/>
            <person name="Ashley E."/>
            <person name="Golser W."/>
            <person name="Kim H."/>
            <person name="Lee S."/>
            <person name="Lin J."/>
            <person name="Dujmic Z."/>
            <person name="Kim W."/>
            <person name="Talag J."/>
            <person name="Zuccolo A."/>
            <person name="Fan C."/>
            <person name="Sebastian A."/>
            <person name="Kramer M."/>
            <person name="Spiegel L."/>
            <person name="Nascimento L."/>
            <person name="Zutavern T."/>
            <person name="Miller B."/>
            <person name="Ambroise C."/>
            <person name="Muller S."/>
            <person name="Spooner W."/>
            <person name="Narechania A."/>
            <person name="Ren L."/>
            <person name="Wei S."/>
            <person name="Kumari S."/>
            <person name="Faga B."/>
            <person name="Levy M.J."/>
            <person name="McMahan L."/>
            <person name="Van Buren P."/>
            <person name="Vaughn M.W."/>
            <person name="Ying K."/>
            <person name="Yeh C.-T."/>
            <person name="Emrich S.J."/>
            <person name="Jia Y."/>
            <person name="Kalyanaraman A."/>
            <person name="Hsia A.-P."/>
            <person name="Barbazuk W.B."/>
            <person name="Baucom R.S."/>
            <person name="Brutnell T.P."/>
            <person name="Carpita N.C."/>
            <person name="Chaparro C."/>
            <person name="Chia J.-M."/>
            <person name="Deragon J.-M."/>
            <person name="Estill J.C."/>
            <person name="Fu Y."/>
            <person name="Jeddeloh J.A."/>
            <person name="Han Y."/>
            <person name="Lee H."/>
            <person name="Li P."/>
            <person name="Lisch D.R."/>
            <person name="Liu S."/>
            <person name="Liu Z."/>
            <person name="Nagel D.H."/>
            <person name="McCann M.C."/>
            <person name="SanMiguel P."/>
            <person name="Myers A.M."/>
            <person name="Nettleton D."/>
            <person name="Nguyen J."/>
            <person name="Penning B.W."/>
            <person name="Ponnala L."/>
            <person name="Schneider K.L."/>
            <person name="Schwartz D.C."/>
            <person name="Sharma A."/>
            <person name="Soderlund C."/>
            <person name="Springer N.M."/>
            <person name="Sun Q."/>
            <person name="Wang H."/>
            <person name="Waterman M."/>
            <person name="Westerman R."/>
            <person name="Wolfgruber T.K."/>
            <person name="Yang L."/>
            <person name="Yu Y."/>
            <person name="Zhang L."/>
            <person name="Zhou S."/>
            <person name="Zhu Q."/>
            <person name="Bennetzen J.L."/>
            <person name="Dawe R.K."/>
            <person name="Jiang J."/>
            <person name="Jiang N."/>
            <person name="Presting G.G."/>
            <person name="Wessler S.R."/>
            <person name="Aluru S."/>
            <person name="Martienssen R.A."/>
            <person name="Clifton S.W."/>
            <person name="McCombie W.R."/>
            <person name="Wing R.A."/>
            <person name="Wilson R.K."/>
        </authorList>
    </citation>
    <scope>NUCLEOTIDE SEQUENCE [LARGE SCALE GENOMIC DNA]</scope>
    <source>
        <strain evidence="3">cv. B73</strain>
    </source>
</reference>
<feature type="region of interest" description="Disordered" evidence="1">
    <location>
        <begin position="54"/>
        <end position="129"/>
    </location>
</feature>
<protein>
    <submittedName>
        <fullName evidence="2">Uncharacterized protein</fullName>
    </submittedName>
</protein>
<dbReference type="Proteomes" id="UP000007305">
    <property type="component" value="Chromosome 5"/>
</dbReference>
<reference evidence="2" key="2">
    <citation type="submission" date="2019-07" db="EMBL/GenBank/DDBJ databases">
        <authorList>
            <person name="Seetharam A."/>
            <person name="Woodhouse M."/>
            <person name="Cannon E."/>
        </authorList>
    </citation>
    <scope>NUCLEOTIDE SEQUENCE [LARGE SCALE GENOMIC DNA]</scope>
    <source>
        <strain evidence="2">cv. B73</strain>
    </source>
</reference>
<name>A0A804PL09_MAIZE</name>
<accession>A0A804PL09</accession>
<evidence type="ECO:0000256" key="1">
    <source>
        <dbReference type="SAM" id="MobiDB-lite"/>
    </source>
</evidence>
<keyword evidence="3" id="KW-1185">Reference proteome</keyword>
<dbReference type="Gramene" id="Zm00001eb249530_T001">
    <property type="protein sequence ID" value="Zm00001eb249530_P001"/>
    <property type="gene ID" value="Zm00001eb249530"/>
</dbReference>
<dbReference type="EnsemblPlants" id="Zm00001eb249530_T001">
    <property type="protein sequence ID" value="Zm00001eb249530_P001"/>
    <property type="gene ID" value="Zm00001eb249530"/>
</dbReference>
<evidence type="ECO:0000313" key="3">
    <source>
        <dbReference type="Proteomes" id="UP000007305"/>
    </source>
</evidence>